<evidence type="ECO:0000313" key="2">
    <source>
        <dbReference type="Proteomes" id="UP000193411"/>
    </source>
</evidence>
<dbReference type="Proteomes" id="UP000193411">
    <property type="component" value="Unassembled WGS sequence"/>
</dbReference>
<name>A0A1Y2HGS4_9FUNG</name>
<comment type="caution">
    <text evidence="1">The sequence shown here is derived from an EMBL/GenBank/DDBJ whole genome shotgun (WGS) entry which is preliminary data.</text>
</comment>
<dbReference type="AlphaFoldDB" id="A0A1Y2HGS4"/>
<protein>
    <submittedName>
        <fullName evidence="1">Uncharacterized protein</fullName>
    </submittedName>
</protein>
<proteinExistence type="predicted"/>
<dbReference type="EMBL" id="MCFL01000041">
    <property type="protein sequence ID" value="ORZ32893.1"/>
    <property type="molecule type" value="Genomic_DNA"/>
</dbReference>
<reference evidence="1 2" key="1">
    <citation type="submission" date="2016-07" db="EMBL/GenBank/DDBJ databases">
        <title>Pervasive Adenine N6-methylation of Active Genes in Fungi.</title>
        <authorList>
            <consortium name="DOE Joint Genome Institute"/>
            <person name="Mondo S.J."/>
            <person name="Dannebaum R.O."/>
            <person name="Kuo R.C."/>
            <person name="Labutti K."/>
            <person name="Haridas S."/>
            <person name="Kuo A."/>
            <person name="Salamov A."/>
            <person name="Ahrendt S.R."/>
            <person name="Lipzen A."/>
            <person name="Sullivan W."/>
            <person name="Andreopoulos W.B."/>
            <person name="Clum A."/>
            <person name="Lindquist E."/>
            <person name="Daum C."/>
            <person name="Ramamoorthy G.K."/>
            <person name="Gryganskyi A."/>
            <person name="Culley D."/>
            <person name="Magnuson J.K."/>
            <person name="James T.Y."/>
            <person name="O'Malley M.A."/>
            <person name="Stajich J.E."/>
            <person name="Spatafora J.W."/>
            <person name="Visel A."/>
            <person name="Grigoriev I.V."/>
        </authorList>
    </citation>
    <scope>NUCLEOTIDE SEQUENCE [LARGE SCALE GENOMIC DNA]</scope>
    <source>
        <strain evidence="1 2">PL171</strain>
    </source>
</reference>
<accession>A0A1Y2HGS4</accession>
<evidence type="ECO:0000313" key="1">
    <source>
        <dbReference type="EMBL" id="ORZ32893.1"/>
    </source>
</evidence>
<organism evidence="1 2">
    <name type="scientific">Catenaria anguillulae PL171</name>
    <dbReference type="NCBI Taxonomy" id="765915"/>
    <lineage>
        <taxon>Eukaryota</taxon>
        <taxon>Fungi</taxon>
        <taxon>Fungi incertae sedis</taxon>
        <taxon>Blastocladiomycota</taxon>
        <taxon>Blastocladiomycetes</taxon>
        <taxon>Blastocladiales</taxon>
        <taxon>Catenariaceae</taxon>
        <taxon>Catenaria</taxon>
    </lineage>
</organism>
<keyword evidence="2" id="KW-1185">Reference proteome</keyword>
<gene>
    <name evidence="1" type="ORF">BCR44DRAFT_81402</name>
</gene>
<sequence length="128" mass="13724">MGMTALAKWSFHQPNCKPCPSRLLLVGFRGSLPQFCHCCHGPSHQAYSGSTSVGWLSYVSCISCVCVMGHPSVPSASRTTTTQTCTDLGIWLMGPCCCRCPVGGLYTTPLAFDALVTTQTWLHCVSCS</sequence>